<dbReference type="SMART" id="SM00450">
    <property type="entry name" value="RHOD"/>
    <property type="match status" value="1"/>
</dbReference>
<evidence type="ECO:0000259" key="1">
    <source>
        <dbReference type="PROSITE" id="PS50206"/>
    </source>
</evidence>
<dbReference type="Gene3D" id="3.40.250.10">
    <property type="entry name" value="Rhodanese-like domain"/>
    <property type="match status" value="1"/>
</dbReference>
<dbReference type="Proteomes" id="UP000295367">
    <property type="component" value="Unassembled WGS sequence"/>
</dbReference>
<dbReference type="AlphaFoldDB" id="A0A4R3XYQ8"/>
<keyword evidence="3" id="KW-1185">Reference proteome</keyword>
<protein>
    <submittedName>
        <fullName evidence="2">Rhodanese-related sulfurtransferase</fullName>
    </submittedName>
</protein>
<dbReference type="InterPro" id="IPR036873">
    <property type="entry name" value="Rhodanese-like_dom_sf"/>
</dbReference>
<dbReference type="OrthoDB" id="9811849at2"/>
<name>A0A4R3XYQ8_9PROT</name>
<accession>A0A4R3XYQ8</accession>
<feature type="domain" description="Rhodanese" evidence="1">
    <location>
        <begin position="17"/>
        <end position="105"/>
    </location>
</feature>
<dbReference type="EMBL" id="SMCO01000012">
    <property type="protein sequence ID" value="TCV84242.1"/>
    <property type="molecule type" value="Genomic_DNA"/>
</dbReference>
<keyword evidence="2" id="KW-0808">Transferase</keyword>
<dbReference type="RefSeq" id="WP_124945423.1">
    <property type="nucleotide sequence ID" value="NZ_BHVT01000015.1"/>
</dbReference>
<dbReference type="InterPro" id="IPR001763">
    <property type="entry name" value="Rhodanese-like_dom"/>
</dbReference>
<reference evidence="2 3" key="1">
    <citation type="submission" date="2019-03" db="EMBL/GenBank/DDBJ databases">
        <title>Genomic Encyclopedia of Type Strains, Phase IV (KMG-IV): sequencing the most valuable type-strain genomes for metagenomic binning, comparative biology and taxonomic classification.</title>
        <authorList>
            <person name="Goeker M."/>
        </authorList>
    </citation>
    <scope>NUCLEOTIDE SEQUENCE [LARGE SCALE GENOMIC DNA]</scope>
    <source>
        <strain evidence="2 3">DSM 100309</strain>
    </source>
</reference>
<gene>
    <name evidence="2" type="ORF">EDC63_1126</name>
</gene>
<dbReference type="PROSITE" id="PS50206">
    <property type="entry name" value="RHODANESE_3"/>
    <property type="match status" value="1"/>
</dbReference>
<dbReference type="PANTHER" id="PTHR43031:SF17">
    <property type="entry name" value="SULFURTRANSFERASE YTWF-RELATED"/>
    <property type="match status" value="1"/>
</dbReference>
<organism evidence="2 3">
    <name type="scientific">Sulfurirhabdus autotrophica</name>
    <dbReference type="NCBI Taxonomy" id="1706046"/>
    <lineage>
        <taxon>Bacteria</taxon>
        <taxon>Pseudomonadati</taxon>
        <taxon>Pseudomonadota</taxon>
        <taxon>Betaproteobacteria</taxon>
        <taxon>Nitrosomonadales</taxon>
        <taxon>Sulfuricellaceae</taxon>
        <taxon>Sulfurirhabdus</taxon>
    </lineage>
</organism>
<proteinExistence type="predicted"/>
<dbReference type="InterPro" id="IPR050229">
    <property type="entry name" value="GlpE_sulfurtransferase"/>
</dbReference>
<evidence type="ECO:0000313" key="2">
    <source>
        <dbReference type="EMBL" id="TCV84242.1"/>
    </source>
</evidence>
<dbReference type="PANTHER" id="PTHR43031">
    <property type="entry name" value="FAD-DEPENDENT OXIDOREDUCTASE"/>
    <property type="match status" value="1"/>
</dbReference>
<evidence type="ECO:0000313" key="3">
    <source>
        <dbReference type="Proteomes" id="UP000295367"/>
    </source>
</evidence>
<dbReference type="Pfam" id="PF00581">
    <property type="entry name" value="Rhodanese"/>
    <property type="match status" value="1"/>
</dbReference>
<sequence>MQQISPDGLQQWLGDQTRVQPFLLDVREPWEYETCHIEGSRLIPMNQVPDKFEGLDKMADIVVICHHGVRSYRVAQFLEHYGFAKVYNLQSGVDGWAKEVDPAMRLY</sequence>
<dbReference type="GO" id="GO:0016740">
    <property type="term" value="F:transferase activity"/>
    <property type="evidence" value="ECO:0007669"/>
    <property type="project" value="UniProtKB-KW"/>
</dbReference>
<comment type="caution">
    <text evidence="2">The sequence shown here is derived from an EMBL/GenBank/DDBJ whole genome shotgun (WGS) entry which is preliminary data.</text>
</comment>
<dbReference type="SUPFAM" id="SSF52821">
    <property type="entry name" value="Rhodanese/Cell cycle control phosphatase"/>
    <property type="match status" value="1"/>
</dbReference>